<name>A0A165QK86_9AGAM</name>
<keyword evidence="3" id="KW-1185">Reference proteome</keyword>
<dbReference type="InParanoid" id="A0A165QK86"/>
<protein>
    <recommendedName>
        <fullName evidence="1">DUF6570 domain-containing protein</fullName>
    </recommendedName>
</protein>
<accession>A0A165QK86</accession>
<dbReference type="EMBL" id="KV425594">
    <property type="protein sequence ID" value="KZT22537.1"/>
    <property type="molecule type" value="Genomic_DNA"/>
</dbReference>
<sequence>MCLVCNSKLWTIARKDLSNLDRDNEDVKFPPDPPSQELLQKIIHGFCESQNPAIIEETGCAVCGILYPMVQLIPLADHKDKLHLLSDDGRIVTRKERKKSSDLITIIPGLIIHPELDKVCSTFSSGMHKMRANAIMFANPTPKIYDVLPPPKSELDEVLAFIYTGAAQPTDEELKRTPSLDYFDINISYDNLKSYKDNMPPVVISYHPQVKGNDTLGKSLHDDGEDEGTNSGPCPLVAIAIKHLTSGGKIMAVGHAEHPESIYNNPHLYPQMFPWLFPYGFGGIGHSNYYQKISEIAHKQHLLMYHDKHFQ</sequence>
<dbReference type="AlphaFoldDB" id="A0A165QK86"/>
<dbReference type="Pfam" id="PF20209">
    <property type="entry name" value="DUF6570"/>
    <property type="match status" value="1"/>
</dbReference>
<reference evidence="2 3" key="1">
    <citation type="journal article" date="2016" name="Mol. Biol. Evol.">
        <title>Comparative Genomics of Early-Diverging Mushroom-Forming Fungi Provides Insights into the Origins of Lignocellulose Decay Capabilities.</title>
        <authorList>
            <person name="Nagy L.G."/>
            <person name="Riley R."/>
            <person name="Tritt A."/>
            <person name="Adam C."/>
            <person name="Daum C."/>
            <person name="Floudas D."/>
            <person name="Sun H."/>
            <person name="Yadav J.S."/>
            <person name="Pangilinan J."/>
            <person name="Larsson K.H."/>
            <person name="Matsuura K."/>
            <person name="Barry K."/>
            <person name="Labutti K."/>
            <person name="Kuo R."/>
            <person name="Ohm R.A."/>
            <person name="Bhattacharya S.S."/>
            <person name="Shirouzu T."/>
            <person name="Yoshinaga Y."/>
            <person name="Martin F.M."/>
            <person name="Grigoriev I.V."/>
            <person name="Hibbett D.S."/>
        </authorList>
    </citation>
    <scope>NUCLEOTIDE SEQUENCE [LARGE SCALE GENOMIC DNA]</scope>
    <source>
        <strain evidence="2 3">HHB14362 ss-1</strain>
    </source>
</reference>
<proteinExistence type="predicted"/>
<evidence type="ECO:0000313" key="2">
    <source>
        <dbReference type="EMBL" id="KZT22537.1"/>
    </source>
</evidence>
<gene>
    <name evidence="2" type="ORF">NEOLEDRAFT_1157681</name>
</gene>
<dbReference type="STRING" id="1314782.A0A165QK86"/>
<dbReference type="Proteomes" id="UP000076761">
    <property type="component" value="Unassembled WGS sequence"/>
</dbReference>
<feature type="domain" description="DUF6570" evidence="1">
    <location>
        <begin position="124"/>
        <end position="175"/>
    </location>
</feature>
<evidence type="ECO:0000259" key="1">
    <source>
        <dbReference type="Pfam" id="PF20209"/>
    </source>
</evidence>
<dbReference type="OrthoDB" id="3221862at2759"/>
<organism evidence="2 3">
    <name type="scientific">Neolentinus lepideus HHB14362 ss-1</name>
    <dbReference type="NCBI Taxonomy" id="1314782"/>
    <lineage>
        <taxon>Eukaryota</taxon>
        <taxon>Fungi</taxon>
        <taxon>Dikarya</taxon>
        <taxon>Basidiomycota</taxon>
        <taxon>Agaricomycotina</taxon>
        <taxon>Agaricomycetes</taxon>
        <taxon>Gloeophyllales</taxon>
        <taxon>Gloeophyllaceae</taxon>
        <taxon>Neolentinus</taxon>
    </lineage>
</organism>
<evidence type="ECO:0000313" key="3">
    <source>
        <dbReference type="Proteomes" id="UP000076761"/>
    </source>
</evidence>
<dbReference type="InterPro" id="IPR046700">
    <property type="entry name" value="DUF6570"/>
</dbReference>